<dbReference type="InterPro" id="IPR005845">
    <property type="entry name" value="A-D-PHexomutase_a/b/a-II"/>
</dbReference>
<evidence type="ECO:0000259" key="8">
    <source>
        <dbReference type="Pfam" id="PF02878"/>
    </source>
</evidence>
<evidence type="ECO:0000259" key="10">
    <source>
        <dbReference type="Pfam" id="PF02880"/>
    </source>
</evidence>
<evidence type="ECO:0000256" key="1">
    <source>
        <dbReference type="ARBA" id="ARBA00001946"/>
    </source>
</evidence>
<protein>
    <recommendedName>
        <fullName evidence="13">Phosphomannomutase/phosphoglucomutase</fullName>
    </recommendedName>
</protein>
<dbReference type="InterPro" id="IPR005843">
    <property type="entry name" value="A-D-PHexomutase_C"/>
</dbReference>
<keyword evidence="6" id="KW-0413">Isomerase</keyword>
<dbReference type="Pfam" id="PF02879">
    <property type="entry name" value="PGM_PMM_II"/>
    <property type="match status" value="1"/>
</dbReference>
<dbReference type="InterPro" id="IPR005844">
    <property type="entry name" value="A-D-PHexomutase_a/b/a-I"/>
</dbReference>
<reference evidence="11 12" key="1">
    <citation type="journal article" date="2016" name="Nat. Commun.">
        <title>Thousands of microbial genomes shed light on interconnected biogeochemical processes in an aquifer system.</title>
        <authorList>
            <person name="Anantharaman K."/>
            <person name="Brown C.T."/>
            <person name="Hug L.A."/>
            <person name="Sharon I."/>
            <person name="Castelle C.J."/>
            <person name="Probst A.J."/>
            <person name="Thomas B.C."/>
            <person name="Singh A."/>
            <person name="Wilkins M.J."/>
            <person name="Karaoz U."/>
            <person name="Brodie E.L."/>
            <person name="Williams K.H."/>
            <person name="Hubbard S.S."/>
            <person name="Banfield J.F."/>
        </authorList>
    </citation>
    <scope>NUCLEOTIDE SEQUENCE [LARGE SCALE GENOMIC DNA]</scope>
</reference>
<dbReference type="GO" id="GO:0016868">
    <property type="term" value="F:intramolecular phosphotransferase activity"/>
    <property type="evidence" value="ECO:0007669"/>
    <property type="project" value="InterPro"/>
</dbReference>
<feature type="domain" description="Alpha-D-phosphohexomutase alpha/beta/alpha" evidence="8">
    <location>
        <begin position="6"/>
        <end position="112"/>
    </location>
</feature>
<name>A0A1F6NGW6_9BACT</name>
<sequence>MASNTIFKNYDIRGEYGKELNPLIAYKIAKAYVIFSKAKRVVVGADTRLSSPDLKAAVISGLVESGVEVVDIGLVATDVVYFATWHGKYDGGIMITASHMPKQFNGMKFLRLNDEGMLEPIGRGLGMDEMEKIVNEMKDSGVEAGGSIDHYDIWGDYVKFVRDFVDISKIGPLKVVMDAGNGMGGLVAEKLFKGMDLEIIPMYFEPDGAYPNHEPNPFVEENRKEIVAKVKKVGADLGIAWDADCDRVYFIDEKGEYIHGDLITALLSIYFLKKKEGSGIVYDLRSSWAVHDWIKKMNGVPHTERVGHAYIKSAMRKTDSIFGGEVSGHYYFADNAYMDNGFIPEMILMEMISKEKKPLSEIIKSLGEYYIYGEVNFTVENIDKVLQRLEEKYKNGKINKIDGLAVEFEDWHFNVRPSANDPVLRLNLEAKSDFLMGQKFDEISEFIYSFKN</sequence>
<dbReference type="AlphaFoldDB" id="A0A1F6NGW6"/>
<dbReference type="CDD" id="cd03089">
    <property type="entry name" value="PMM_PGM"/>
    <property type="match status" value="1"/>
</dbReference>
<dbReference type="InterPro" id="IPR036900">
    <property type="entry name" value="A-D-PHexomutase_C_sf"/>
</dbReference>
<dbReference type="InterPro" id="IPR005841">
    <property type="entry name" value="Alpha-D-phosphohexomutase_SF"/>
</dbReference>
<dbReference type="InterPro" id="IPR016055">
    <property type="entry name" value="A-D-PHexomutase_a/b/a-I/II/III"/>
</dbReference>
<evidence type="ECO:0000256" key="6">
    <source>
        <dbReference type="ARBA" id="ARBA00023235"/>
    </source>
</evidence>
<evidence type="ECO:0000259" key="9">
    <source>
        <dbReference type="Pfam" id="PF02879"/>
    </source>
</evidence>
<comment type="caution">
    <text evidence="11">The sequence shown here is derived from an EMBL/GenBank/DDBJ whole genome shotgun (WGS) entry which is preliminary data.</text>
</comment>
<organism evidence="11 12">
    <name type="scientific">Candidatus Magasanikbacteria bacterium RIFOXYB1_FULL_40_15</name>
    <dbReference type="NCBI Taxonomy" id="1798697"/>
    <lineage>
        <taxon>Bacteria</taxon>
        <taxon>Candidatus Magasanikiibacteriota</taxon>
    </lineage>
</organism>
<dbReference type="PANTHER" id="PTHR43771:SF1">
    <property type="entry name" value="PHOSPHOMANNOMUTASE"/>
    <property type="match status" value="1"/>
</dbReference>
<comment type="similarity">
    <text evidence="2">Belongs to the phosphohexose mutase family.</text>
</comment>
<dbReference type="SUPFAM" id="SSF53738">
    <property type="entry name" value="Phosphoglucomutase, first 3 domains"/>
    <property type="match status" value="3"/>
</dbReference>
<dbReference type="InterPro" id="IPR005846">
    <property type="entry name" value="A-D-PHexomutase_a/b/a-III"/>
</dbReference>
<comment type="cofactor">
    <cofactor evidence="1">
        <name>Mg(2+)</name>
        <dbReference type="ChEBI" id="CHEBI:18420"/>
    </cofactor>
</comment>
<dbReference type="PRINTS" id="PR00509">
    <property type="entry name" value="PGMPMM"/>
</dbReference>
<dbReference type="STRING" id="1798697.A2373_02445"/>
<keyword evidence="3" id="KW-0597">Phosphoprotein</keyword>
<evidence type="ECO:0000313" key="11">
    <source>
        <dbReference type="EMBL" id="OGH83085.1"/>
    </source>
</evidence>
<accession>A0A1F6NGW6</accession>
<evidence type="ECO:0000313" key="12">
    <source>
        <dbReference type="Proteomes" id="UP000176300"/>
    </source>
</evidence>
<feature type="domain" description="Alpha-D-phosphohexomutase alpha/beta/alpha" evidence="9">
    <location>
        <begin position="156"/>
        <end position="255"/>
    </location>
</feature>
<gene>
    <name evidence="11" type="ORF">A2373_02445</name>
</gene>
<evidence type="ECO:0000256" key="3">
    <source>
        <dbReference type="ARBA" id="ARBA00022553"/>
    </source>
</evidence>
<dbReference type="GO" id="GO:0046872">
    <property type="term" value="F:metal ion binding"/>
    <property type="evidence" value="ECO:0007669"/>
    <property type="project" value="UniProtKB-KW"/>
</dbReference>
<dbReference type="SUPFAM" id="SSF55957">
    <property type="entry name" value="Phosphoglucomutase, C-terminal domain"/>
    <property type="match status" value="1"/>
</dbReference>
<keyword evidence="4" id="KW-0479">Metal-binding</keyword>
<evidence type="ECO:0000256" key="5">
    <source>
        <dbReference type="ARBA" id="ARBA00022842"/>
    </source>
</evidence>
<evidence type="ECO:0008006" key="13">
    <source>
        <dbReference type="Google" id="ProtNLM"/>
    </source>
</evidence>
<proteinExistence type="inferred from homology"/>
<evidence type="ECO:0000256" key="4">
    <source>
        <dbReference type="ARBA" id="ARBA00022723"/>
    </source>
</evidence>
<dbReference type="GO" id="GO:0005975">
    <property type="term" value="P:carbohydrate metabolic process"/>
    <property type="evidence" value="ECO:0007669"/>
    <property type="project" value="InterPro"/>
</dbReference>
<dbReference type="Pfam" id="PF02878">
    <property type="entry name" value="PGM_PMM_I"/>
    <property type="match status" value="1"/>
</dbReference>
<keyword evidence="5" id="KW-0460">Magnesium</keyword>
<evidence type="ECO:0000259" key="7">
    <source>
        <dbReference type="Pfam" id="PF00408"/>
    </source>
</evidence>
<feature type="domain" description="Alpha-D-phosphohexomutase alpha/beta/alpha" evidence="10">
    <location>
        <begin position="260"/>
        <end position="366"/>
    </location>
</feature>
<dbReference type="Pfam" id="PF02880">
    <property type="entry name" value="PGM_PMM_III"/>
    <property type="match status" value="1"/>
</dbReference>
<feature type="domain" description="Alpha-D-phosphohexomutase C-terminal" evidence="7">
    <location>
        <begin position="374"/>
        <end position="442"/>
    </location>
</feature>
<dbReference type="Gene3D" id="3.30.310.50">
    <property type="entry name" value="Alpha-D-phosphohexomutase, C-terminal domain"/>
    <property type="match status" value="1"/>
</dbReference>
<dbReference type="PANTHER" id="PTHR43771">
    <property type="entry name" value="PHOSPHOMANNOMUTASE"/>
    <property type="match status" value="1"/>
</dbReference>
<dbReference type="Gene3D" id="3.40.120.10">
    <property type="entry name" value="Alpha-D-Glucose-1,6-Bisphosphate, subunit A, domain 3"/>
    <property type="match status" value="3"/>
</dbReference>
<dbReference type="Proteomes" id="UP000176300">
    <property type="component" value="Unassembled WGS sequence"/>
</dbReference>
<dbReference type="EMBL" id="MFQS01000021">
    <property type="protein sequence ID" value="OGH83085.1"/>
    <property type="molecule type" value="Genomic_DNA"/>
</dbReference>
<dbReference type="Pfam" id="PF00408">
    <property type="entry name" value="PGM_PMM_IV"/>
    <property type="match status" value="1"/>
</dbReference>
<evidence type="ECO:0000256" key="2">
    <source>
        <dbReference type="ARBA" id="ARBA00010231"/>
    </source>
</evidence>